<dbReference type="InterPro" id="IPR050472">
    <property type="entry name" value="Anth_synth/Amidotransfase"/>
</dbReference>
<keyword evidence="3" id="KW-0808">Transferase</keyword>
<dbReference type="EMBL" id="CP002865">
    <property type="protein sequence ID" value="AEI38028.1"/>
    <property type="molecule type" value="Genomic_DNA"/>
</dbReference>
<organism evidence="3 4">
    <name type="scientific">Zymomonas mobilis subsp. pomaceae (strain ATCC 29192 / DSM 22645 / JCM 10191 / CCUG 17912 / NBRC 13757 / NCIMB 11200 / NRRL B-4491 / Barker I)</name>
    <dbReference type="NCBI Taxonomy" id="579138"/>
    <lineage>
        <taxon>Bacteria</taxon>
        <taxon>Pseudomonadati</taxon>
        <taxon>Pseudomonadota</taxon>
        <taxon>Alphaproteobacteria</taxon>
        <taxon>Sphingomonadales</taxon>
        <taxon>Zymomonadaceae</taxon>
        <taxon>Zymomonas</taxon>
    </lineage>
</organism>
<protein>
    <submittedName>
        <fullName evidence="3">Glutamine amidotransferase of anthranilate synthase</fullName>
    </submittedName>
</protein>
<dbReference type="RefSeq" id="WP_013934423.1">
    <property type="nucleotide sequence ID" value="NC_015709.1"/>
</dbReference>
<dbReference type="PROSITE" id="PS51273">
    <property type="entry name" value="GATASE_TYPE_1"/>
    <property type="match status" value="1"/>
</dbReference>
<sequence>MLLIIDNYDSFVFNLARYFERLGKKTMIIRRDEVTMKDIRHLNPKAIIISPGPCSPKEADISVEVVRVFSGKIPILGVCLGHQCIGSAFGGIITRAKNPMHGRATEIRHQGKSLFKNLPMPLKAGRYHSLIVQPTLAMNSHLITEALSPDGEIMALSHVAHPTYGVQFHPESILTEYGYEILKNFFALEEAFHANMAKRGTGG</sequence>
<dbReference type="AlphaFoldDB" id="F8ETT1"/>
<feature type="domain" description="Glutamine amidotransferase" evidence="2">
    <location>
        <begin position="3"/>
        <end position="186"/>
    </location>
</feature>
<dbReference type="Proteomes" id="UP000000491">
    <property type="component" value="Chromosome"/>
</dbReference>
<dbReference type="NCBIfam" id="TIGR00566">
    <property type="entry name" value="trpG_papA"/>
    <property type="match status" value="1"/>
</dbReference>
<proteinExistence type="predicted"/>
<dbReference type="PRINTS" id="PR00097">
    <property type="entry name" value="ANTSNTHASEII"/>
</dbReference>
<dbReference type="HOGENOM" id="CLU_014340_1_2_5"/>
<dbReference type="GO" id="GO:0005829">
    <property type="term" value="C:cytosol"/>
    <property type="evidence" value="ECO:0007669"/>
    <property type="project" value="TreeGrafter"/>
</dbReference>
<gene>
    <name evidence="3" type="ordered locus">Zymop_1133</name>
</gene>
<dbReference type="STRING" id="579138.Zymop_1133"/>
<dbReference type="SUPFAM" id="SSF52317">
    <property type="entry name" value="Class I glutamine amidotransferase-like"/>
    <property type="match status" value="1"/>
</dbReference>
<dbReference type="GO" id="GO:0016740">
    <property type="term" value="F:transferase activity"/>
    <property type="evidence" value="ECO:0007669"/>
    <property type="project" value="UniProtKB-KW"/>
</dbReference>
<dbReference type="InterPro" id="IPR006221">
    <property type="entry name" value="TrpG/PapA_dom"/>
</dbReference>
<dbReference type="GO" id="GO:0004049">
    <property type="term" value="F:anthranilate synthase activity"/>
    <property type="evidence" value="ECO:0007669"/>
    <property type="project" value="TreeGrafter"/>
</dbReference>
<dbReference type="KEGG" id="zmp:Zymop_1133"/>
<dbReference type="MEROPS" id="C26.955"/>
<reference evidence="3 4" key="1">
    <citation type="journal article" date="2011" name="J. Bacteriol.">
        <title>Genome sequence of the ethanol-producing Zymomonas mobilis subsp. pomaceae lectotype strain ATCC 29192.</title>
        <authorList>
            <person name="Kouvelis V.N."/>
            <person name="Davenport K.W."/>
            <person name="Brettin T.S."/>
            <person name="Bruce D."/>
            <person name="Detter C."/>
            <person name="Han C.S."/>
            <person name="Nolan M."/>
            <person name="Tapia R."/>
            <person name="Damoulaki A."/>
            <person name="Kyrpides N.C."/>
            <person name="Typas M.A."/>
            <person name="Pappas K.M."/>
        </authorList>
    </citation>
    <scope>NUCLEOTIDE SEQUENCE [LARGE SCALE GENOMIC DNA]</scope>
    <source>
        <strain evidence="4">ATCC 29192 / DSM 22645 / JCM 10191 / CCUG 17912 / NBRC 13757 / NCIMB 11200 / NRRL B-4491 / Barker I</strain>
    </source>
</reference>
<accession>F8ETT1</accession>
<keyword evidence="1 3" id="KW-0315">Glutamine amidotransferase</keyword>
<dbReference type="Pfam" id="PF00117">
    <property type="entry name" value="GATase"/>
    <property type="match status" value="1"/>
</dbReference>
<evidence type="ECO:0000259" key="2">
    <source>
        <dbReference type="Pfam" id="PF00117"/>
    </source>
</evidence>
<dbReference type="FunFam" id="3.40.50.880:FF:000003">
    <property type="entry name" value="Anthranilate synthase component II"/>
    <property type="match status" value="1"/>
</dbReference>
<dbReference type="PRINTS" id="PR00096">
    <property type="entry name" value="GATASE"/>
</dbReference>
<dbReference type="InterPro" id="IPR017926">
    <property type="entry name" value="GATASE"/>
</dbReference>
<dbReference type="GO" id="GO:0000162">
    <property type="term" value="P:L-tryptophan biosynthetic process"/>
    <property type="evidence" value="ECO:0007669"/>
    <property type="project" value="TreeGrafter"/>
</dbReference>
<dbReference type="Gene3D" id="3.40.50.880">
    <property type="match status" value="1"/>
</dbReference>
<dbReference type="InterPro" id="IPR029062">
    <property type="entry name" value="Class_I_gatase-like"/>
</dbReference>
<dbReference type="CDD" id="cd01743">
    <property type="entry name" value="GATase1_Anthranilate_Synthase"/>
    <property type="match status" value="1"/>
</dbReference>
<evidence type="ECO:0000313" key="3">
    <source>
        <dbReference type="EMBL" id="AEI38028.1"/>
    </source>
</evidence>
<dbReference type="PRINTS" id="PR00099">
    <property type="entry name" value="CPSGATASE"/>
</dbReference>
<evidence type="ECO:0000313" key="4">
    <source>
        <dbReference type="Proteomes" id="UP000000491"/>
    </source>
</evidence>
<dbReference type="eggNOG" id="COG0512">
    <property type="taxonomic scope" value="Bacteria"/>
</dbReference>
<evidence type="ECO:0000256" key="1">
    <source>
        <dbReference type="ARBA" id="ARBA00022962"/>
    </source>
</evidence>
<dbReference type="PATRIC" id="fig|579138.3.peg.1201"/>
<dbReference type="PANTHER" id="PTHR43418">
    <property type="entry name" value="MULTIFUNCTIONAL TRYPTOPHAN BIOSYNTHESIS PROTEIN-RELATED"/>
    <property type="match status" value="1"/>
</dbReference>
<name>F8ETT1_ZYMMT</name>
<dbReference type="PANTHER" id="PTHR43418:SF4">
    <property type="entry name" value="MULTIFUNCTIONAL TRYPTOPHAN BIOSYNTHESIS PROTEIN"/>
    <property type="match status" value="1"/>
</dbReference>